<evidence type="ECO:0000313" key="3">
    <source>
        <dbReference type="Proteomes" id="UP001054252"/>
    </source>
</evidence>
<organism evidence="2 3">
    <name type="scientific">Rubroshorea leprosula</name>
    <dbReference type="NCBI Taxonomy" id="152421"/>
    <lineage>
        <taxon>Eukaryota</taxon>
        <taxon>Viridiplantae</taxon>
        <taxon>Streptophyta</taxon>
        <taxon>Embryophyta</taxon>
        <taxon>Tracheophyta</taxon>
        <taxon>Spermatophyta</taxon>
        <taxon>Magnoliopsida</taxon>
        <taxon>eudicotyledons</taxon>
        <taxon>Gunneridae</taxon>
        <taxon>Pentapetalae</taxon>
        <taxon>rosids</taxon>
        <taxon>malvids</taxon>
        <taxon>Malvales</taxon>
        <taxon>Dipterocarpaceae</taxon>
        <taxon>Rubroshorea</taxon>
    </lineage>
</organism>
<evidence type="ECO:0000313" key="2">
    <source>
        <dbReference type="EMBL" id="GKV40433.1"/>
    </source>
</evidence>
<feature type="region of interest" description="Disordered" evidence="1">
    <location>
        <begin position="1"/>
        <end position="44"/>
    </location>
</feature>
<protein>
    <submittedName>
        <fullName evidence="2">Uncharacterized protein</fullName>
    </submittedName>
</protein>
<dbReference type="EMBL" id="BPVZ01000141">
    <property type="protein sequence ID" value="GKV40433.1"/>
    <property type="molecule type" value="Genomic_DNA"/>
</dbReference>
<reference evidence="2 3" key="1">
    <citation type="journal article" date="2021" name="Commun. Biol.">
        <title>The genome of Shorea leprosula (Dipterocarpaceae) highlights the ecological relevance of drought in aseasonal tropical rainforests.</title>
        <authorList>
            <person name="Ng K.K.S."/>
            <person name="Kobayashi M.J."/>
            <person name="Fawcett J.A."/>
            <person name="Hatakeyama M."/>
            <person name="Paape T."/>
            <person name="Ng C.H."/>
            <person name="Ang C.C."/>
            <person name="Tnah L.H."/>
            <person name="Lee C.T."/>
            <person name="Nishiyama T."/>
            <person name="Sese J."/>
            <person name="O'Brien M.J."/>
            <person name="Copetti D."/>
            <person name="Mohd Noor M.I."/>
            <person name="Ong R.C."/>
            <person name="Putra M."/>
            <person name="Sireger I.Z."/>
            <person name="Indrioko S."/>
            <person name="Kosugi Y."/>
            <person name="Izuno A."/>
            <person name="Isagi Y."/>
            <person name="Lee S.L."/>
            <person name="Shimizu K.K."/>
        </authorList>
    </citation>
    <scope>NUCLEOTIDE SEQUENCE [LARGE SCALE GENOMIC DNA]</scope>
    <source>
        <strain evidence="2">214</strain>
    </source>
</reference>
<name>A0AAV5LSI1_9ROSI</name>
<keyword evidence="3" id="KW-1185">Reference proteome</keyword>
<evidence type="ECO:0000256" key="1">
    <source>
        <dbReference type="SAM" id="MobiDB-lite"/>
    </source>
</evidence>
<accession>A0AAV5LSI1</accession>
<gene>
    <name evidence="2" type="ORF">SLEP1_g48077</name>
</gene>
<dbReference type="Proteomes" id="UP001054252">
    <property type="component" value="Unassembled WGS sequence"/>
</dbReference>
<comment type="caution">
    <text evidence="2">The sequence shown here is derived from an EMBL/GenBank/DDBJ whole genome shotgun (WGS) entry which is preliminary data.</text>
</comment>
<sequence length="44" mass="4877">MDGVRGGTTTNKKSQVEGRRFGSLESRGTTTNMTLVEGQERIKY</sequence>
<proteinExistence type="predicted"/>
<dbReference type="AlphaFoldDB" id="A0AAV5LSI1"/>